<evidence type="ECO:0000256" key="3">
    <source>
        <dbReference type="ARBA" id="ARBA00022452"/>
    </source>
</evidence>
<dbReference type="GO" id="GO:0006811">
    <property type="term" value="P:monoatomic ion transport"/>
    <property type="evidence" value="ECO:0007669"/>
    <property type="project" value="UniProtKB-KW"/>
</dbReference>
<accession>A0A1H6HFJ6</accession>
<dbReference type="PROSITE" id="PS52016">
    <property type="entry name" value="TONB_DEPENDENT_REC_3"/>
    <property type="match status" value="1"/>
</dbReference>
<dbReference type="InterPro" id="IPR037066">
    <property type="entry name" value="Plug_dom_sf"/>
</dbReference>
<dbReference type="InterPro" id="IPR039426">
    <property type="entry name" value="TonB-dep_rcpt-like"/>
</dbReference>
<dbReference type="GO" id="GO:0015889">
    <property type="term" value="P:cobalamin transport"/>
    <property type="evidence" value="ECO:0007669"/>
    <property type="project" value="TreeGrafter"/>
</dbReference>
<dbReference type="Gene3D" id="2.170.130.10">
    <property type="entry name" value="TonB-dependent receptor, plug domain"/>
    <property type="match status" value="1"/>
</dbReference>
<keyword evidence="4 10" id="KW-0812">Transmembrane</keyword>
<evidence type="ECO:0000313" key="17">
    <source>
        <dbReference type="Proteomes" id="UP000182983"/>
    </source>
</evidence>
<comment type="subcellular location">
    <subcellularLocation>
        <location evidence="1 10">Cell outer membrane</location>
        <topology evidence="1 10">Multi-pass membrane protein</topology>
    </subcellularLocation>
</comment>
<dbReference type="RefSeq" id="WP_083386669.1">
    <property type="nucleotide sequence ID" value="NZ_FNWO01000004.1"/>
</dbReference>
<evidence type="ECO:0000256" key="1">
    <source>
        <dbReference type="ARBA" id="ARBA00004571"/>
    </source>
</evidence>
<dbReference type="PANTHER" id="PTHR30069:SF53">
    <property type="entry name" value="COLICIN I RECEPTOR-RELATED"/>
    <property type="match status" value="1"/>
</dbReference>
<dbReference type="Gene3D" id="2.40.170.20">
    <property type="entry name" value="TonB-dependent receptor, beta-barrel domain"/>
    <property type="match status" value="1"/>
</dbReference>
<dbReference type="AlphaFoldDB" id="A0A1H6HFJ6"/>
<evidence type="ECO:0000256" key="10">
    <source>
        <dbReference type="PROSITE-ProRule" id="PRU01360"/>
    </source>
</evidence>
<evidence type="ECO:0000256" key="11">
    <source>
        <dbReference type="RuleBase" id="RU003357"/>
    </source>
</evidence>
<keyword evidence="8 10" id="KW-0472">Membrane</keyword>
<keyword evidence="6" id="KW-0406">Ion transport</keyword>
<evidence type="ECO:0000256" key="12">
    <source>
        <dbReference type="SAM" id="MobiDB-lite"/>
    </source>
</evidence>
<evidence type="ECO:0000256" key="7">
    <source>
        <dbReference type="ARBA" id="ARBA00023077"/>
    </source>
</evidence>
<dbReference type="InterPro" id="IPR000531">
    <property type="entry name" value="Beta-barrel_TonB"/>
</dbReference>
<evidence type="ECO:0000256" key="6">
    <source>
        <dbReference type="ARBA" id="ARBA00023065"/>
    </source>
</evidence>
<dbReference type="InterPro" id="IPR012910">
    <property type="entry name" value="Plug_dom"/>
</dbReference>
<organism evidence="16 17">
    <name type="scientific">Magnetospirillum fulvum</name>
    <name type="common">Rhodospirillum fulvum</name>
    <dbReference type="NCBI Taxonomy" id="1082"/>
    <lineage>
        <taxon>Bacteria</taxon>
        <taxon>Pseudomonadati</taxon>
        <taxon>Pseudomonadota</taxon>
        <taxon>Alphaproteobacteria</taxon>
        <taxon>Rhodospirillales</taxon>
        <taxon>Rhodospirillaceae</taxon>
        <taxon>Magnetospirillum</taxon>
    </lineage>
</organism>
<feature type="domain" description="TonB-dependent receptor-like beta-barrel" evidence="14">
    <location>
        <begin position="174"/>
        <end position="617"/>
    </location>
</feature>
<feature type="chain" id="PRO_5010281919" evidence="13">
    <location>
        <begin position="27"/>
        <end position="655"/>
    </location>
</feature>
<proteinExistence type="inferred from homology"/>
<keyword evidence="2 10" id="KW-0813">Transport</keyword>
<dbReference type="EMBL" id="FNWO01000004">
    <property type="protein sequence ID" value="SEH32860.1"/>
    <property type="molecule type" value="Genomic_DNA"/>
</dbReference>
<keyword evidence="17" id="KW-1185">Reference proteome</keyword>
<keyword evidence="7 11" id="KW-0798">TonB box</keyword>
<dbReference type="Pfam" id="PF07715">
    <property type="entry name" value="Plug"/>
    <property type="match status" value="1"/>
</dbReference>
<evidence type="ECO:0000256" key="13">
    <source>
        <dbReference type="SAM" id="SignalP"/>
    </source>
</evidence>
<dbReference type="GO" id="GO:0009279">
    <property type="term" value="C:cell outer membrane"/>
    <property type="evidence" value="ECO:0007669"/>
    <property type="project" value="UniProtKB-SubCell"/>
</dbReference>
<feature type="signal peptide" evidence="13">
    <location>
        <begin position="1"/>
        <end position="26"/>
    </location>
</feature>
<comment type="similarity">
    <text evidence="10 11">Belongs to the TonB-dependent receptor family.</text>
</comment>
<sequence>MRMTQNGRMAHLLVTGAVLATFPAWAETEGSMDEMLVTATRVATPIDQIGSSVTVITRDELDARQTPKVDEVLKSVPGLSVTRQGGMGSTAQVRIRGAEANHTLVLIDGQRANYQDTMYNFDFDWMVTDDIERIEVLRGPAAGQWGSDAVGGVINIVTRKGKGPMTVTVQTELGSYDTNRENVAARGGGDSYDYSFGWSRYRTAGWSVASQDRGMGTERDGAQNNTFNGKVGFSPSDNSEIEIRGSHTDFWAETDGTKSGSGTLDTNRSKAKHTDTGAIKGSLALLDGIWTQTVNASAIRNDQWNMGGTTSGCTVGSPLCAAYLGTTVNASWQNDLRFDKDHVTTIGYEDNRDYYWQRQYQQKSKITSSSMQATAPFFQHQAHLFDQLDLGGGWRGTDHDVFGWNPTWFTTLAWHLPTDTTLKGSYGTTFKAPLLYQIYYPSGLSNPGLKAEQGRGWDVGIEQKLLEGAAKTGVTWFRNDIDNLINYVTIGNTGQYQNTEKATTYGVETFFTWTIFNDDDGSLEVSPSYTYTQAYDRATWAELPRRPRHKVANDLSWRFLEKKARLTVSTIYGSDFQENRSTSPKIPNRMGQYVQLDISGSYDVTDRVQLYGRVENLAEDYHESAYGYAETGGRAFYTGVKIAFEPLTLAREAMK</sequence>
<evidence type="ECO:0000256" key="4">
    <source>
        <dbReference type="ARBA" id="ARBA00022692"/>
    </source>
</evidence>
<gene>
    <name evidence="16" type="ORF">SAMN04244559_01340</name>
</gene>
<name>A0A1H6HFJ6_MAGFU</name>
<evidence type="ECO:0000256" key="8">
    <source>
        <dbReference type="ARBA" id="ARBA00023136"/>
    </source>
</evidence>
<dbReference type="PANTHER" id="PTHR30069">
    <property type="entry name" value="TONB-DEPENDENT OUTER MEMBRANE RECEPTOR"/>
    <property type="match status" value="1"/>
</dbReference>
<evidence type="ECO:0000256" key="9">
    <source>
        <dbReference type="ARBA" id="ARBA00023237"/>
    </source>
</evidence>
<evidence type="ECO:0000256" key="5">
    <source>
        <dbReference type="ARBA" id="ARBA00022729"/>
    </source>
</evidence>
<evidence type="ECO:0000259" key="15">
    <source>
        <dbReference type="Pfam" id="PF07715"/>
    </source>
</evidence>
<dbReference type="InterPro" id="IPR036942">
    <property type="entry name" value="Beta-barrel_TonB_sf"/>
</dbReference>
<feature type="region of interest" description="Disordered" evidence="12">
    <location>
        <begin position="251"/>
        <end position="270"/>
    </location>
</feature>
<dbReference type="Proteomes" id="UP000182983">
    <property type="component" value="Unassembled WGS sequence"/>
</dbReference>
<keyword evidence="5 13" id="KW-0732">Signal</keyword>
<dbReference type="CDD" id="cd01347">
    <property type="entry name" value="ligand_gated_channel"/>
    <property type="match status" value="1"/>
</dbReference>
<evidence type="ECO:0000259" key="14">
    <source>
        <dbReference type="Pfam" id="PF00593"/>
    </source>
</evidence>
<protein>
    <submittedName>
        <fullName evidence="16">Vitamin B12 transporter</fullName>
    </submittedName>
</protein>
<dbReference type="Pfam" id="PF00593">
    <property type="entry name" value="TonB_dep_Rec_b-barrel"/>
    <property type="match status" value="1"/>
</dbReference>
<feature type="compositionally biased region" description="Polar residues" evidence="12">
    <location>
        <begin position="257"/>
        <end position="266"/>
    </location>
</feature>
<keyword evidence="9 10" id="KW-0998">Cell outer membrane</keyword>
<dbReference type="OrthoDB" id="9760333at2"/>
<keyword evidence="3 10" id="KW-1134">Transmembrane beta strand</keyword>
<feature type="region of interest" description="Disordered" evidence="12">
    <location>
        <begin position="213"/>
        <end position="238"/>
    </location>
</feature>
<reference evidence="17" key="1">
    <citation type="submission" date="2016-10" db="EMBL/GenBank/DDBJ databases">
        <authorList>
            <person name="Varghese N."/>
            <person name="Submissions S."/>
        </authorList>
    </citation>
    <scope>NUCLEOTIDE SEQUENCE [LARGE SCALE GENOMIC DNA]</scope>
    <source>
        <strain evidence="17">DSM 13234</strain>
    </source>
</reference>
<feature type="domain" description="TonB-dependent receptor plug" evidence="15">
    <location>
        <begin position="48"/>
        <end position="153"/>
    </location>
</feature>
<evidence type="ECO:0000256" key="2">
    <source>
        <dbReference type="ARBA" id="ARBA00022448"/>
    </source>
</evidence>
<evidence type="ECO:0000313" key="16">
    <source>
        <dbReference type="EMBL" id="SEH32860.1"/>
    </source>
</evidence>
<dbReference type="SUPFAM" id="SSF56935">
    <property type="entry name" value="Porins"/>
    <property type="match status" value="1"/>
</dbReference>